<dbReference type="GO" id="GO:0005783">
    <property type="term" value="C:endoplasmic reticulum"/>
    <property type="evidence" value="ECO:0007669"/>
    <property type="project" value="UniProtKB-SubCell"/>
</dbReference>
<evidence type="ECO:0000259" key="14">
    <source>
        <dbReference type="PROSITE" id="PS50056"/>
    </source>
</evidence>
<reference evidence="15" key="3">
    <citation type="submission" date="2025-09" db="UniProtKB">
        <authorList>
            <consortium name="Ensembl"/>
        </authorList>
    </citation>
    <scope>IDENTIFICATION</scope>
</reference>
<evidence type="ECO:0000313" key="16">
    <source>
        <dbReference type="Proteomes" id="UP000002280"/>
    </source>
</evidence>
<dbReference type="InterPro" id="IPR051985">
    <property type="entry name" value="NR_tyrosine_phosphatase"/>
</dbReference>
<feature type="binding site" evidence="11">
    <location>
        <position position="188"/>
    </location>
    <ligand>
        <name>substrate</name>
    </ligand>
</feature>
<feature type="compositionally biased region" description="Basic residues" evidence="12">
    <location>
        <begin position="379"/>
        <end position="388"/>
    </location>
</feature>
<dbReference type="PROSITE" id="PS00383">
    <property type="entry name" value="TYR_PHOSPHATASE_1"/>
    <property type="match status" value="1"/>
</dbReference>
<reference evidence="15" key="2">
    <citation type="submission" date="2025-08" db="UniProtKB">
        <authorList>
            <consortium name="Ensembl"/>
        </authorList>
    </citation>
    <scope>IDENTIFICATION</scope>
</reference>
<dbReference type="EC" id="3.1.3.48" evidence="9"/>
<comment type="similarity">
    <text evidence="3 9">Belongs to the protein-tyrosine phosphatase family. Non-receptor class 1 subfamily.</text>
</comment>
<dbReference type="OMA" id="CHDYPYR"/>
<reference evidence="15 16" key="1">
    <citation type="journal article" date="2007" name="Nature">
        <title>Genome of the marsupial Monodelphis domestica reveals innovation in non-coding sequences.</title>
        <authorList>
            <person name="Mikkelsen T.S."/>
            <person name="Wakefield M.J."/>
            <person name="Aken B."/>
            <person name="Amemiya C.T."/>
            <person name="Chang J.L."/>
            <person name="Duke S."/>
            <person name="Garber M."/>
            <person name="Gentles A.J."/>
            <person name="Goodstadt L."/>
            <person name="Heger A."/>
            <person name="Jurka J."/>
            <person name="Kamal M."/>
            <person name="Mauceli E."/>
            <person name="Searle S.M."/>
            <person name="Sharpe T."/>
            <person name="Baker M.L."/>
            <person name="Batzer M.A."/>
            <person name="Benos P.V."/>
            <person name="Belov K."/>
            <person name="Clamp M."/>
            <person name="Cook A."/>
            <person name="Cuff J."/>
            <person name="Das R."/>
            <person name="Davidow L."/>
            <person name="Deakin J.E."/>
            <person name="Fazzari M.J."/>
            <person name="Glass J.L."/>
            <person name="Grabherr M."/>
            <person name="Greally J.M."/>
            <person name="Gu W."/>
            <person name="Hore T.A."/>
            <person name="Huttley G.A."/>
            <person name="Kleber M."/>
            <person name="Jirtle R.L."/>
            <person name="Koina E."/>
            <person name="Lee J.T."/>
            <person name="Mahony S."/>
            <person name="Marra M.A."/>
            <person name="Miller R.D."/>
            <person name="Nicholls R.D."/>
            <person name="Oda M."/>
            <person name="Papenfuss A.T."/>
            <person name="Parra Z.E."/>
            <person name="Pollock D.D."/>
            <person name="Ray D.A."/>
            <person name="Schein J.E."/>
            <person name="Speed T.P."/>
            <person name="Thompson K."/>
            <person name="VandeBerg J.L."/>
            <person name="Wade C.M."/>
            <person name="Walker J.A."/>
            <person name="Waters P.D."/>
            <person name="Webber C."/>
            <person name="Weidman J.R."/>
            <person name="Xie X."/>
            <person name="Zody M.C."/>
            <person name="Baldwin J."/>
            <person name="Abdouelleil A."/>
            <person name="Abdulkadir J."/>
            <person name="Abebe A."/>
            <person name="Abera B."/>
            <person name="Abreu J."/>
            <person name="Acer S.C."/>
            <person name="Aftuck L."/>
            <person name="Alexander A."/>
            <person name="An P."/>
            <person name="Anderson E."/>
            <person name="Anderson S."/>
            <person name="Arachi H."/>
            <person name="Azer M."/>
            <person name="Bachantsang P."/>
            <person name="Barry A."/>
            <person name="Bayul T."/>
            <person name="Berlin A."/>
            <person name="Bessette D."/>
            <person name="Bloom T."/>
            <person name="Bloom T."/>
            <person name="Boguslavskiy L."/>
            <person name="Bonnet C."/>
            <person name="Boukhgalter B."/>
            <person name="Bourzgui I."/>
            <person name="Brown A."/>
            <person name="Cahill P."/>
            <person name="Channer S."/>
            <person name="Cheshatsang Y."/>
            <person name="Chuda L."/>
            <person name="Citroen M."/>
            <person name="Collymore A."/>
            <person name="Cooke P."/>
            <person name="Costello M."/>
            <person name="D'Aco K."/>
            <person name="Daza R."/>
            <person name="De Haan G."/>
            <person name="DeGray S."/>
            <person name="DeMaso C."/>
            <person name="Dhargay N."/>
            <person name="Dooley K."/>
            <person name="Dooley E."/>
            <person name="Doricent M."/>
            <person name="Dorje P."/>
            <person name="Dorjee K."/>
            <person name="Dupes A."/>
            <person name="Elong R."/>
            <person name="Falk J."/>
            <person name="Farina A."/>
            <person name="Faro S."/>
            <person name="Ferguson D."/>
            <person name="Fisher S."/>
            <person name="Foley C.D."/>
            <person name="Franke A."/>
            <person name="Friedrich D."/>
            <person name="Gadbois L."/>
            <person name="Gearin G."/>
            <person name="Gearin C.R."/>
            <person name="Giannoukos G."/>
            <person name="Goode T."/>
            <person name="Graham J."/>
            <person name="Grandbois E."/>
            <person name="Grewal S."/>
            <person name="Gyaltsen K."/>
            <person name="Hafez N."/>
            <person name="Hagos B."/>
            <person name="Hall J."/>
            <person name="Henson C."/>
            <person name="Hollinger A."/>
            <person name="Honan T."/>
            <person name="Huard M.D."/>
            <person name="Hughes L."/>
            <person name="Hurhula B."/>
            <person name="Husby M.E."/>
            <person name="Kamat A."/>
            <person name="Kanga B."/>
            <person name="Kashin S."/>
            <person name="Khazanovich D."/>
            <person name="Kisner P."/>
            <person name="Lance K."/>
            <person name="Lara M."/>
            <person name="Lee W."/>
            <person name="Lennon N."/>
            <person name="Letendre F."/>
            <person name="LeVine R."/>
            <person name="Lipovsky A."/>
            <person name="Liu X."/>
            <person name="Liu J."/>
            <person name="Liu S."/>
            <person name="Lokyitsang T."/>
            <person name="Lokyitsang Y."/>
            <person name="Lubonja R."/>
            <person name="Lui A."/>
            <person name="MacDonald P."/>
            <person name="Magnisalis V."/>
            <person name="Maru K."/>
            <person name="Matthews C."/>
            <person name="McCusker W."/>
            <person name="McDonough S."/>
            <person name="Mehta T."/>
            <person name="Meldrim J."/>
            <person name="Meneus L."/>
            <person name="Mihai O."/>
            <person name="Mihalev A."/>
            <person name="Mihova T."/>
            <person name="Mittelman R."/>
            <person name="Mlenga V."/>
            <person name="Montmayeur A."/>
            <person name="Mulrain L."/>
            <person name="Navidi A."/>
            <person name="Naylor J."/>
            <person name="Negash T."/>
            <person name="Nguyen T."/>
            <person name="Nguyen N."/>
            <person name="Nicol R."/>
            <person name="Norbu C."/>
            <person name="Norbu N."/>
            <person name="Novod N."/>
            <person name="O'Neill B."/>
            <person name="Osman S."/>
            <person name="Markiewicz E."/>
            <person name="Oyono O.L."/>
            <person name="Patti C."/>
            <person name="Phunkhang P."/>
            <person name="Pierre F."/>
            <person name="Priest M."/>
            <person name="Raghuraman S."/>
            <person name="Rege F."/>
            <person name="Reyes R."/>
            <person name="Rise C."/>
            <person name="Rogov P."/>
            <person name="Ross K."/>
            <person name="Ryan E."/>
            <person name="Settipalli S."/>
            <person name="Shea T."/>
            <person name="Sherpa N."/>
            <person name="Shi L."/>
            <person name="Shih D."/>
            <person name="Sparrow T."/>
            <person name="Spaulding J."/>
            <person name="Stalker J."/>
            <person name="Stange-Thomann N."/>
            <person name="Stavropoulos S."/>
            <person name="Stone C."/>
            <person name="Strader C."/>
            <person name="Tesfaye S."/>
            <person name="Thomson T."/>
            <person name="Thoulutsang Y."/>
            <person name="Thoulutsang D."/>
            <person name="Topham K."/>
            <person name="Topping I."/>
            <person name="Tsamla T."/>
            <person name="Vassiliev H."/>
            <person name="Vo A."/>
            <person name="Wangchuk T."/>
            <person name="Wangdi T."/>
            <person name="Weiand M."/>
            <person name="Wilkinson J."/>
            <person name="Wilson A."/>
            <person name="Yadav S."/>
            <person name="Young G."/>
            <person name="Yu Q."/>
            <person name="Zembek L."/>
            <person name="Zhong D."/>
            <person name="Zimmer A."/>
            <person name="Zwirko Z."/>
            <person name="Jaffe D.B."/>
            <person name="Alvarez P."/>
            <person name="Brockman W."/>
            <person name="Butler J."/>
            <person name="Chin C."/>
            <person name="Gnerre S."/>
            <person name="MacCallum I."/>
            <person name="Graves J.A."/>
            <person name="Ponting C.P."/>
            <person name="Breen M."/>
            <person name="Samollow P.B."/>
            <person name="Lander E.S."/>
            <person name="Lindblad-Toh K."/>
        </authorList>
    </citation>
    <scope>NUCLEOTIDE SEQUENCE [LARGE SCALE GENOMIC DNA]</scope>
</reference>
<dbReference type="PANTHER" id="PTHR46047">
    <property type="entry name" value="TYROSINE-PROTEIN PHOSPHATASE NON-RECEPTOR TYPE 61F"/>
    <property type="match status" value="1"/>
</dbReference>
<dbReference type="Ensembl" id="ENSMODT00000002974.3">
    <property type="protein sequence ID" value="ENSMODP00000002916.3"/>
    <property type="gene ID" value="ENSMODG00000002395.3"/>
</dbReference>
<dbReference type="InterPro" id="IPR003595">
    <property type="entry name" value="Tyr_Pase_cat"/>
</dbReference>
<feature type="domain" description="Tyrosine-protein phosphatase" evidence="13">
    <location>
        <begin position="17"/>
        <end position="284"/>
    </location>
</feature>
<dbReference type="GO" id="GO:0005737">
    <property type="term" value="C:cytoplasm"/>
    <property type="evidence" value="ECO:0000318"/>
    <property type="project" value="GO_Central"/>
</dbReference>
<dbReference type="PIRSF" id="PIRSF000926">
    <property type="entry name" value="Tyr-Ptase_nr1"/>
    <property type="match status" value="1"/>
</dbReference>
<evidence type="ECO:0000256" key="4">
    <source>
        <dbReference type="ARBA" id="ARBA00022553"/>
    </source>
</evidence>
<keyword evidence="8" id="KW-0472">Membrane</keyword>
<comment type="subcellular location">
    <subcellularLocation>
        <location evidence="2">Endomembrane system</location>
    </subcellularLocation>
    <subcellularLocation>
        <location evidence="1">Endoplasmic reticulum</location>
    </subcellularLocation>
</comment>
<name>F7EZU4_MONDO</name>
<feature type="region of interest" description="Disordered" evidence="12">
    <location>
        <begin position="336"/>
        <end position="388"/>
    </location>
</feature>
<dbReference type="SMART" id="SM00194">
    <property type="entry name" value="PTPc"/>
    <property type="match status" value="1"/>
</dbReference>
<dbReference type="InterPro" id="IPR000387">
    <property type="entry name" value="Tyr_Pase_dom"/>
</dbReference>
<dbReference type="GO" id="GO:0019901">
    <property type="term" value="F:protein kinase binding"/>
    <property type="evidence" value="ECO:0000318"/>
    <property type="project" value="GO_Central"/>
</dbReference>
<evidence type="ECO:0000256" key="8">
    <source>
        <dbReference type="ARBA" id="ARBA00023136"/>
    </source>
</evidence>
<dbReference type="eggNOG" id="KOG0789">
    <property type="taxonomic scope" value="Eukaryota"/>
</dbReference>
<dbReference type="GeneTree" id="ENSGT00940000154686"/>
<dbReference type="PRINTS" id="PR00700">
    <property type="entry name" value="PRTYPHPHTASE"/>
</dbReference>
<evidence type="ECO:0000256" key="2">
    <source>
        <dbReference type="ARBA" id="ARBA00004308"/>
    </source>
</evidence>
<feature type="domain" description="Tyrosine specific protein phosphatases" evidence="14">
    <location>
        <begin position="196"/>
        <end position="275"/>
    </location>
</feature>
<dbReference type="InterPro" id="IPR029021">
    <property type="entry name" value="Prot-tyrosine_phosphatase-like"/>
</dbReference>
<dbReference type="HOGENOM" id="CLU_001645_9_0_1"/>
<dbReference type="STRING" id="13616.ENSMODP00000002916"/>
<keyword evidence="5 9" id="KW-0378">Hydrolase</keyword>
<dbReference type="GO" id="GO:0004726">
    <property type="term" value="F:non-membrane spanning protein tyrosine phosphatase activity"/>
    <property type="evidence" value="ECO:0000318"/>
    <property type="project" value="GO_Central"/>
</dbReference>
<dbReference type="GO" id="GO:0005634">
    <property type="term" value="C:nucleus"/>
    <property type="evidence" value="ECO:0000318"/>
    <property type="project" value="GO_Central"/>
</dbReference>
<comment type="catalytic activity">
    <reaction evidence="9">
        <text>O-phospho-L-tyrosyl-[protein] + H2O = L-tyrosyl-[protein] + phosphate</text>
        <dbReference type="Rhea" id="RHEA:10684"/>
        <dbReference type="Rhea" id="RHEA-COMP:10136"/>
        <dbReference type="Rhea" id="RHEA-COMP:20101"/>
        <dbReference type="ChEBI" id="CHEBI:15377"/>
        <dbReference type="ChEBI" id="CHEBI:43474"/>
        <dbReference type="ChEBI" id="CHEBI:46858"/>
        <dbReference type="ChEBI" id="CHEBI:61978"/>
        <dbReference type="EC" id="3.1.3.48"/>
    </reaction>
</comment>
<keyword evidence="16" id="KW-1185">Reference proteome</keyword>
<dbReference type="AlphaFoldDB" id="F7EZU4"/>
<dbReference type="SMART" id="SM00404">
    <property type="entry name" value="PTPc_motif"/>
    <property type="match status" value="1"/>
</dbReference>
<dbReference type="InterPro" id="IPR000242">
    <property type="entry name" value="PTP_cat"/>
</dbReference>
<evidence type="ECO:0000256" key="7">
    <source>
        <dbReference type="ARBA" id="ARBA00022912"/>
    </source>
</evidence>
<dbReference type="GO" id="GO:0046426">
    <property type="term" value="P:negative regulation of receptor signaling pathway via JAK-STAT"/>
    <property type="evidence" value="ECO:0000318"/>
    <property type="project" value="GO_Central"/>
</dbReference>
<dbReference type="InParanoid" id="F7EZU4"/>
<dbReference type="SUPFAM" id="SSF52799">
    <property type="entry name" value="(Phosphotyrosine protein) phosphatases II"/>
    <property type="match status" value="1"/>
</dbReference>
<feature type="active site" description="Phosphocysteine intermediate" evidence="10">
    <location>
        <position position="222"/>
    </location>
</feature>
<dbReference type="GO" id="GO:0070373">
    <property type="term" value="P:negative regulation of ERK1 and ERK2 cascade"/>
    <property type="evidence" value="ECO:0000318"/>
    <property type="project" value="GO_Central"/>
</dbReference>
<evidence type="ECO:0000256" key="12">
    <source>
        <dbReference type="SAM" id="MobiDB-lite"/>
    </source>
</evidence>
<evidence type="ECO:0000256" key="11">
    <source>
        <dbReference type="PIRSR" id="PIRSR000926-2"/>
    </source>
</evidence>
<evidence type="ECO:0000313" key="15">
    <source>
        <dbReference type="Ensembl" id="ENSMODP00000002916.3"/>
    </source>
</evidence>
<dbReference type="PROSITE" id="PS50055">
    <property type="entry name" value="TYR_PHOSPHATASE_PTP"/>
    <property type="match status" value="1"/>
</dbReference>
<protein>
    <recommendedName>
        <fullName evidence="9">Tyrosine-protein phosphatase non-receptor type</fullName>
        <ecNumber evidence="9">3.1.3.48</ecNumber>
    </recommendedName>
</protein>
<evidence type="ECO:0000256" key="3">
    <source>
        <dbReference type="ARBA" id="ARBA00009701"/>
    </source>
</evidence>
<dbReference type="Proteomes" id="UP000002280">
    <property type="component" value="Chromosome X"/>
</dbReference>
<dbReference type="Bgee" id="ENSMODG00000002395">
    <property type="expression patterns" value="Expressed in spermatocyte and 2 other cell types or tissues"/>
</dbReference>
<evidence type="ECO:0000256" key="9">
    <source>
        <dbReference type="PIRNR" id="PIRNR000926"/>
    </source>
</evidence>
<keyword evidence="4" id="KW-0597">Phosphoprotein</keyword>
<dbReference type="PANTHER" id="PTHR46047:SF1">
    <property type="entry name" value="TYROSINE-PROTEIN PHOSPHATASE NON-RECEPTOR TYPE 2"/>
    <property type="match status" value="1"/>
</dbReference>
<accession>F7EZU4</accession>
<evidence type="ECO:0000256" key="10">
    <source>
        <dbReference type="PIRSR" id="PIRSR000926-1"/>
    </source>
</evidence>
<feature type="binding site" evidence="11">
    <location>
        <position position="269"/>
    </location>
    <ligand>
        <name>substrate</name>
    </ligand>
</feature>
<evidence type="ECO:0000256" key="5">
    <source>
        <dbReference type="ARBA" id="ARBA00022801"/>
    </source>
</evidence>
<dbReference type="Pfam" id="PF00102">
    <property type="entry name" value="Y_phosphatase"/>
    <property type="match status" value="1"/>
</dbReference>
<organism evidence="15 16">
    <name type="scientific">Monodelphis domestica</name>
    <name type="common">Gray short-tailed opossum</name>
    <dbReference type="NCBI Taxonomy" id="13616"/>
    <lineage>
        <taxon>Eukaryota</taxon>
        <taxon>Metazoa</taxon>
        <taxon>Chordata</taxon>
        <taxon>Craniata</taxon>
        <taxon>Vertebrata</taxon>
        <taxon>Euteleostomi</taxon>
        <taxon>Mammalia</taxon>
        <taxon>Metatheria</taxon>
        <taxon>Didelphimorphia</taxon>
        <taxon>Didelphidae</taxon>
        <taxon>Monodelphis</taxon>
    </lineage>
</organism>
<evidence type="ECO:0000259" key="13">
    <source>
        <dbReference type="PROSITE" id="PS50055"/>
    </source>
</evidence>
<keyword evidence="7 9" id="KW-0904">Protein phosphatase</keyword>
<dbReference type="PROSITE" id="PS50056">
    <property type="entry name" value="TYR_PHOSPHATASE_2"/>
    <property type="match status" value="1"/>
</dbReference>
<dbReference type="InterPro" id="IPR012265">
    <property type="entry name" value="Ptpn1/Ptpn2"/>
</dbReference>
<sequence length="388" mass="44187">MLVSGYGAAVLGTAMHVERELEALDRSNGWPQAYLEVGNQCHDYPYRVARAPENRPRNRYRDVSPYDHSRNDYINANFVMVEEAQRSYILTQGPLPNTCSHFWLMVWQQDSKAVIMLNRLVEKDSIKCSQYWPSSQGESLLFEEMGISVHMMGEDVGPYHTVRYLSLQNTMTGEARAISHFHYNNWPDFGVPESPASFLSFLFMVRESGCLSYERGPAVVHCSAGIGRSGTFALIDTCLVLMEKKEHPFSLNIRKVLVSLRKYRMGLIQTPEQLRFSYVAVIEGAKFLMGDENVRKKWKQLTTEDHARSYSFDSSPPPSGIISKKHKAFRLSDFSDLATRMPDSGEESSEGGTRKRGLDECKPGTSRDENPKVEGSNKTRFKRKRLNL</sequence>
<keyword evidence="6" id="KW-0256">Endoplasmic reticulum</keyword>
<evidence type="ECO:0000256" key="6">
    <source>
        <dbReference type="ARBA" id="ARBA00022824"/>
    </source>
</evidence>
<dbReference type="Gene3D" id="3.90.190.10">
    <property type="entry name" value="Protein tyrosine phosphatase superfamily"/>
    <property type="match status" value="1"/>
</dbReference>
<feature type="binding site" evidence="11">
    <location>
        <begin position="222"/>
        <end position="228"/>
    </location>
    <ligand>
        <name>substrate</name>
    </ligand>
</feature>
<evidence type="ECO:0000256" key="1">
    <source>
        <dbReference type="ARBA" id="ARBA00004240"/>
    </source>
</evidence>
<proteinExistence type="inferred from homology"/>
<dbReference type="InterPro" id="IPR016130">
    <property type="entry name" value="Tyr_Pase_AS"/>
</dbReference>
<dbReference type="FunFam" id="3.90.190.10:FF:000025">
    <property type="entry name" value="Tyrosine-protein phosphatase non-receptor type 1"/>
    <property type="match status" value="1"/>
</dbReference>
<feature type="compositionally biased region" description="Basic and acidic residues" evidence="12">
    <location>
        <begin position="352"/>
        <end position="377"/>
    </location>
</feature>